<reference evidence="1" key="1">
    <citation type="submission" date="2022-08" db="EMBL/GenBank/DDBJ databases">
        <title>Genome Sequence of Lecanicillium fungicola.</title>
        <authorList>
            <person name="Buettner E."/>
        </authorList>
    </citation>
    <scope>NUCLEOTIDE SEQUENCE</scope>
    <source>
        <strain evidence="1">Babe33</strain>
    </source>
</reference>
<gene>
    <name evidence="1" type="ORF">NQ176_g8383</name>
</gene>
<organism evidence="1 2">
    <name type="scientific">Zarea fungicola</name>
    <dbReference type="NCBI Taxonomy" id="93591"/>
    <lineage>
        <taxon>Eukaryota</taxon>
        <taxon>Fungi</taxon>
        <taxon>Dikarya</taxon>
        <taxon>Ascomycota</taxon>
        <taxon>Pezizomycotina</taxon>
        <taxon>Sordariomycetes</taxon>
        <taxon>Hypocreomycetidae</taxon>
        <taxon>Hypocreales</taxon>
        <taxon>Cordycipitaceae</taxon>
        <taxon>Zarea</taxon>
    </lineage>
</organism>
<accession>A0ACC1MT63</accession>
<evidence type="ECO:0000313" key="1">
    <source>
        <dbReference type="EMBL" id="KAJ2970015.1"/>
    </source>
</evidence>
<protein>
    <submittedName>
        <fullName evidence="1">Uncharacterized protein</fullName>
    </submittedName>
</protein>
<comment type="caution">
    <text evidence="1">The sequence shown here is derived from an EMBL/GenBank/DDBJ whole genome shotgun (WGS) entry which is preliminary data.</text>
</comment>
<evidence type="ECO:0000313" key="2">
    <source>
        <dbReference type="Proteomes" id="UP001143910"/>
    </source>
</evidence>
<dbReference type="EMBL" id="JANJQO010001622">
    <property type="protein sequence ID" value="KAJ2970015.1"/>
    <property type="molecule type" value="Genomic_DNA"/>
</dbReference>
<name>A0ACC1MT63_9HYPO</name>
<dbReference type="Proteomes" id="UP001143910">
    <property type="component" value="Unassembled WGS sequence"/>
</dbReference>
<sequence length="1245" mass="139547">MSTLNPGHGPSKLKSSEAANARFERKSEDDDSMLSPSATCSTEVGRAGSYKEEIPASKSPEEPNKISASRQDLDRPRKRSGTYSTHMRSRSGSNKRTRGDSDGLYQEVVQQLGKRGSSSHASPASLVSSGEMQQRTSGNAVLPGMSSFASESEMAYTLPKGIRERTEACQHLFAALQQQPGALDGDWIDKMSAEFNWWSLGIGATKRNHSSLDYRVQSRDDFRNVIMNLLDSLSISLRNCENLANPPPMEAQKSHEAEVVLEESPTVNTAKHNPSDGDGEFEEQVYYIEITLKYLARISTAIRKSGTKFRHQRIDKLLEQRVPKLEEFRAYLLHIVLLGSVNTHLLSLLLYRYTETGNLTWKKLWIVLKARFTDPERLTAVQARLIHANLVRRNRFDVYFSKYSQLVGEKQSKDDQMEEPKLAEPAQVILPTPISQPAKNVVAISDLQKENPQHIDRSVISSQSATEIGTIIIPERPRTHGSRSASTKLSQGPLDTSYADPKRDKKWRGHLAEDLSPYVCIYPHCDTSDAMYVTTDDWKKHMKESHSVCRWICDACWFDSDEPTQFQYESEQAWLDHIKTQHEDAFEDDDLPDLAEESQRTALPPVQCPLCHGHTPLLNPETDKHIAEHLHSFSLQALPWEIIGPDQDTQASVGSTAHQVLSLDDGEEAASEVEQNDVGNVGHLSLTEINSIATLCFDLMAQTLPERARSEEAQLGKLNDTLDGLSWILQRISEMRDTYSSGVKGELQTHLVHLKSVLQRRDAGDISDRGVEQLAILEQDLEASVTFLREFGGVGEQPSKPAFLVPYARNNTFIGRTSTLQELQQRLKHRPNAKALLVGFGGIGKTQIALEYSYILKETCTNMSVFWVDGSSADRFRQSYTSIAQNCCIPGYDTEVRMLPLVKKWLERRAWSPWLMILDGADDAELFFPSHKELKNTKSSVQQEYLRQYVPECAHGSILITSRTRQASRMLGKEIGLIEVERMDDVEAIKLLRVRLTERHNGPDKDELLALAREADFIPLALVQGAASWIPNLLGPNGESAIDAIQFGLVVRQQPRAARACGFGDRGRRVIDPPPIVQLKINGPGLSEEEKRAYLRYPHYILNCSILDSTGTSDASYMPDEYQHQRRLTGSLVATPFIGEDDRGAEGCFFCFSDLSCRTPGPFRLKFSLVMINPAQAAVIRHFPMLTDIKTEVFHVYTAKEFPGTAPSSELAKRLKEQGCIISIKKGNKRAKARGLDGRSDDEDE</sequence>
<keyword evidence="2" id="KW-1185">Reference proteome</keyword>
<proteinExistence type="predicted"/>